<dbReference type="CDD" id="cd10845">
    <property type="entry name" value="DSRM_RNAse_III_family"/>
    <property type="match status" value="1"/>
</dbReference>
<protein>
    <recommendedName>
        <fullName evidence="15">Ribonuclease 3</fullName>
        <ecNumber evidence="15">3.1.26.3</ecNumber>
    </recommendedName>
    <alternativeName>
        <fullName evidence="15">Ribonuclease III</fullName>
        <shortName evidence="15">RNase III</shortName>
    </alternativeName>
</protein>
<sequence>MNKGHSELCRRLRHEFKDPALLERALTHRSKGGNNYERLEFLGDSVLNLTVSAELYDRYPDLSEGELTRLRAYLVRKETLAGLARELELGDHLALGGGELKSGGQERDSILADALEALFGAVFKDGGLPQAAAVILNLYHKLLAGLDPNVIPKDPKTELQEYLQKQSLPTPIYNVLEVTGEPHTQNFVIECRVSGLDTPVRGEGGTRRNAEQQAAAKALALLFRR</sequence>
<dbReference type="PANTHER" id="PTHR11207:SF0">
    <property type="entry name" value="RIBONUCLEASE 3"/>
    <property type="match status" value="1"/>
</dbReference>
<dbReference type="Gene3D" id="3.30.160.20">
    <property type="match status" value="1"/>
</dbReference>
<comment type="caution">
    <text evidence="18">The sequence shown here is derived from an EMBL/GenBank/DDBJ whole genome shotgun (WGS) entry which is preliminary data.</text>
</comment>
<accession>A0A1F6TPX9</accession>
<dbReference type="CDD" id="cd00593">
    <property type="entry name" value="RIBOc"/>
    <property type="match status" value="1"/>
</dbReference>
<dbReference type="STRING" id="1817764.A2637_05585"/>
<dbReference type="PROSITE" id="PS50142">
    <property type="entry name" value="RNASE_3_2"/>
    <property type="match status" value="1"/>
</dbReference>
<dbReference type="EC" id="3.1.26.3" evidence="15"/>
<evidence type="ECO:0000256" key="11">
    <source>
        <dbReference type="ARBA" id="ARBA00022759"/>
    </source>
</evidence>
<feature type="active site" evidence="15">
    <location>
        <position position="44"/>
    </location>
</feature>
<dbReference type="PANTHER" id="PTHR11207">
    <property type="entry name" value="RIBONUCLEASE III"/>
    <property type="match status" value="1"/>
</dbReference>
<dbReference type="FunFam" id="3.30.160.20:FF:000003">
    <property type="entry name" value="Ribonuclease 3"/>
    <property type="match status" value="1"/>
</dbReference>
<dbReference type="GO" id="GO:0010468">
    <property type="term" value="P:regulation of gene expression"/>
    <property type="evidence" value="ECO:0007669"/>
    <property type="project" value="TreeGrafter"/>
</dbReference>
<comment type="function">
    <text evidence="15">Digests double-stranded RNA. Involved in the processing of primary rRNA transcript to yield the immediate precursors to the large and small rRNAs (23S and 16S). Processes some mRNAs, and tRNAs when they are encoded in the rRNA operon. Processes pre-crRNA and tracrRNA of type II CRISPR loci if present in the organism.</text>
</comment>
<evidence type="ECO:0000256" key="8">
    <source>
        <dbReference type="ARBA" id="ARBA00022694"/>
    </source>
</evidence>
<evidence type="ECO:0000256" key="1">
    <source>
        <dbReference type="ARBA" id="ARBA00000109"/>
    </source>
</evidence>
<feature type="active site" evidence="15">
    <location>
        <position position="116"/>
    </location>
</feature>
<dbReference type="InterPro" id="IPR000999">
    <property type="entry name" value="RNase_III_dom"/>
</dbReference>
<dbReference type="EMBL" id="MFSY01000028">
    <property type="protein sequence ID" value="OGI47116.1"/>
    <property type="molecule type" value="Genomic_DNA"/>
</dbReference>
<feature type="domain" description="DRBM" evidence="16">
    <location>
        <begin position="154"/>
        <end position="224"/>
    </location>
</feature>
<dbReference type="GO" id="GO:0046872">
    <property type="term" value="F:metal ion binding"/>
    <property type="evidence" value="ECO:0007669"/>
    <property type="project" value="UniProtKB-KW"/>
</dbReference>
<evidence type="ECO:0000259" key="16">
    <source>
        <dbReference type="PROSITE" id="PS50137"/>
    </source>
</evidence>
<keyword evidence="6 15" id="KW-0698">rRNA processing</keyword>
<dbReference type="Pfam" id="PF00035">
    <property type="entry name" value="dsrm"/>
    <property type="match status" value="1"/>
</dbReference>
<evidence type="ECO:0000256" key="3">
    <source>
        <dbReference type="ARBA" id="ARBA00010183"/>
    </source>
</evidence>
<name>A0A1F6TPX9_9PROT</name>
<dbReference type="GO" id="GO:0042802">
    <property type="term" value="F:identical protein binding"/>
    <property type="evidence" value="ECO:0007669"/>
    <property type="project" value="UniProtKB-ARBA"/>
</dbReference>
<keyword evidence="15" id="KW-0699">rRNA-binding</keyword>
<organism evidence="18 19">
    <name type="scientific">Candidatus Muproteobacteria bacterium RIFCSPHIGHO2_01_FULL_65_16</name>
    <dbReference type="NCBI Taxonomy" id="1817764"/>
    <lineage>
        <taxon>Bacteria</taxon>
        <taxon>Pseudomonadati</taxon>
        <taxon>Pseudomonadota</taxon>
        <taxon>Candidatus Muproteobacteria</taxon>
    </lineage>
</organism>
<feature type="binding site" evidence="15">
    <location>
        <position position="40"/>
    </location>
    <ligand>
        <name>Mg(2+)</name>
        <dbReference type="ChEBI" id="CHEBI:18420"/>
    </ligand>
</feature>
<gene>
    <name evidence="15" type="primary">rnc</name>
    <name evidence="18" type="ORF">A2637_05585</name>
</gene>
<dbReference type="InterPro" id="IPR011907">
    <property type="entry name" value="RNase_III"/>
</dbReference>
<evidence type="ECO:0000256" key="6">
    <source>
        <dbReference type="ARBA" id="ARBA00022552"/>
    </source>
</evidence>
<dbReference type="Pfam" id="PF14622">
    <property type="entry name" value="Ribonucleas_3_3"/>
    <property type="match status" value="1"/>
</dbReference>
<dbReference type="PROSITE" id="PS00517">
    <property type="entry name" value="RNASE_3_1"/>
    <property type="match status" value="1"/>
</dbReference>
<dbReference type="NCBIfam" id="TIGR02191">
    <property type="entry name" value="RNaseIII"/>
    <property type="match status" value="1"/>
</dbReference>
<comment type="similarity">
    <text evidence="3">Belongs to the ribonuclease III family.</text>
</comment>
<keyword evidence="5 15" id="KW-0963">Cytoplasm</keyword>
<dbReference type="Proteomes" id="UP000179360">
    <property type="component" value="Unassembled WGS sequence"/>
</dbReference>
<keyword evidence="11 15" id="KW-0255">Endonuclease</keyword>
<evidence type="ECO:0000256" key="13">
    <source>
        <dbReference type="ARBA" id="ARBA00022842"/>
    </source>
</evidence>
<feature type="binding site" evidence="15">
    <location>
        <position position="116"/>
    </location>
    <ligand>
        <name>Mg(2+)</name>
        <dbReference type="ChEBI" id="CHEBI:18420"/>
    </ligand>
</feature>
<dbReference type="Gene3D" id="1.10.1520.10">
    <property type="entry name" value="Ribonuclease III domain"/>
    <property type="match status" value="1"/>
</dbReference>
<keyword evidence="9 15" id="KW-0540">Nuclease</keyword>
<dbReference type="HAMAP" id="MF_00104">
    <property type="entry name" value="RNase_III"/>
    <property type="match status" value="1"/>
</dbReference>
<keyword evidence="13 15" id="KW-0460">Magnesium</keyword>
<keyword evidence="12 15" id="KW-0378">Hydrolase</keyword>
<dbReference type="SUPFAM" id="SSF54768">
    <property type="entry name" value="dsRNA-binding domain-like"/>
    <property type="match status" value="1"/>
</dbReference>
<dbReference type="GO" id="GO:0003725">
    <property type="term" value="F:double-stranded RNA binding"/>
    <property type="evidence" value="ECO:0007669"/>
    <property type="project" value="TreeGrafter"/>
</dbReference>
<dbReference type="SMART" id="SM00535">
    <property type="entry name" value="RIBOc"/>
    <property type="match status" value="1"/>
</dbReference>
<evidence type="ECO:0000256" key="2">
    <source>
        <dbReference type="ARBA" id="ARBA00004496"/>
    </source>
</evidence>
<dbReference type="GO" id="GO:0019843">
    <property type="term" value="F:rRNA binding"/>
    <property type="evidence" value="ECO:0007669"/>
    <property type="project" value="UniProtKB-KW"/>
</dbReference>
<comment type="cofactor">
    <cofactor evidence="15">
        <name>Mg(2+)</name>
        <dbReference type="ChEBI" id="CHEBI:18420"/>
    </cofactor>
</comment>
<comment type="catalytic activity">
    <reaction evidence="1 15">
        <text>Endonucleolytic cleavage to 5'-phosphomonoester.</text>
        <dbReference type="EC" id="3.1.26.3"/>
    </reaction>
</comment>
<keyword evidence="7 15" id="KW-0507">mRNA processing</keyword>
<feature type="domain" description="RNase III" evidence="17">
    <location>
        <begin position="5"/>
        <end position="127"/>
    </location>
</feature>
<evidence type="ECO:0000313" key="18">
    <source>
        <dbReference type="EMBL" id="OGI47116.1"/>
    </source>
</evidence>
<keyword evidence="10 15" id="KW-0479">Metal-binding</keyword>
<evidence type="ECO:0000256" key="10">
    <source>
        <dbReference type="ARBA" id="ARBA00022723"/>
    </source>
</evidence>
<comment type="subunit">
    <text evidence="4 15">Homodimer.</text>
</comment>
<evidence type="ECO:0000313" key="19">
    <source>
        <dbReference type="Proteomes" id="UP000179360"/>
    </source>
</evidence>
<evidence type="ECO:0000256" key="7">
    <source>
        <dbReference type="ARBA" id="ARBA00022664"/>
    </source>
</evidence>
<evidence type="ECO:0000256" key="5">
    <source>
        <dbReference type="ARBA" id="ARBA00022490"/>
    </source>
</evidence>
<dbReference type="GO" id="GO:0006397">
    <property type="term" value="P:mRNA processing"/>
    <property type="evidence" value="ECO:0007669"/>
    <property type="project" value="UniProtKB-UniRule"/>
</dbReference>
<dbReference type="SUPFAM" id="SSF69065">
    <property type="entry name" value="RNase III domain-like"/>
    <property type="match status" value="1"/>
</dbReference>
<evidence type="ECO:0000256" key="12">
    <source>
        <dbReference type="ARBA" id="ARBA00022801"/>
    </source>
</evidence>
<reference evidence="18 19" key="1">
    <citation type="journal article" date="2016" name="Nat. Commun.">
        <title>Thousands of microbial genomes shed light on interconnected biogeochemical processes in an aquifer system.</title>
        <authorList>
            <person name="Anantharaman K."/>
            <person name="Brown C.T."/>
            <person name="Hug L.A."/>
            <person name="Sharon I."/>
            <person name="Castelle C.J."/>
            <person name="Probst A.J."/>
            <person name="Thomas B.C."/>
            <person name="Singh A."/>
            <person name="Wilkins M.J."/>
            <person name="Karaoz U."/>
            <person name="Brodie E.L."/>
            <person name="Williams K.H."/>
            <person name="Hubbard S.S."/>
            <person name="Banfield J.F."/>
        </authorList>
    </citation>
    <scope>NUCLEOTIDE SEQUENCE [LARGE SCALE GENOMIC DNA]</scope>
</reference>
<evidence type="ECO:0000256" key="14">
    <source>
        <dbReference type="ARBA" id="ARBA00022884"/>
    </source>
</evidence>
<keyword evidence="14 15" id="KW-0694">RNA-binding</keyword>
<dbReference type="GO" id="GO:0004525">
    <property type="term" value="F:ribonuclease III activity"/>
    <property type="evidence" value="ECO:0007669"/>
    <property type="project" value="UniProtKB-UniRule"/>
</dbReference>
<dbReference type="FunFam" id="1.10.1520.10:FF:000001">
    <property type="entry name" value="Ribonuclease 3"/>
    <property type="match status" value="1"/>
</dbReference>
<feature type="binding site" evidence="15">
    <location>
        <position position="113"/>
    </location>
    <ligand>
        <name>Mg(2+)</name>
        <dbReference type="ChEBI" id="CHEBI:18420"/>
    </ligand>
</feature>
<dbReference type="InterPro" id="IPR036389">
    <property type="entry name" value="RNase_III_sf"/>
</dbReference>
<evidence type="ECO:0000256" key="15">
    <source>
        <dbReference type="HAMAP-Rule" id="MF_00104"/>
    </source>
</evidence>
<dbReference type="GO" id="GO:0008033">
    <property type="term" value="P:tRNA processing"/>
    <property type="evidence" value="ECO:0007669"/>
    <property type="project" value="UniProtKB-KW"/>
</dbReference>
<dbReference type="GO" id="GO:0005737">
    <property type="term" value="C:cytoplasm"/>
    <property type="evidence" value="ECO:0007669"/>
    <property type="project" value="UniProtKB-SubCell"/>
</dbReference>
<proteinExistence type="inferred from homology"/>
<dbReference type="GO" id="GO:0006364">
    <property type="term" value="P:rRNA processing"/>
    <property type="evidence" value="ECO:0007669"/>
    <property type="project" value="UniProtKB-UniRule"/>
</dbReference>
<dbReference type="InterPro" id="IPR014720">
    <property type="entry name" value="dsRBD_dom"/>
</dbReference>
<dbReference type="SMART" id="SM00358">
    <property type="entry name" value="DSRM"/>
    <property type="match status" value="1"/>
</dbReference>
<comment type="subcellular location">
    <subcellularLocation>
        <location evidence="2 15">Cytoplasm</location>
    </subcellularLocation>
</comment>
<keyword evidence="8 15" id="KW-0819">tRNA processing</keyword>
<evidence type="ECO:0000256" key="4">
    <source>
        <dbReference type="ARBA" id="ARBA00011738"/>
    </source>
</evidence>
<evidence type="ECO:0000259" key="17">
    <source>
        <dbReference type="PROSITE" id="PS50142"/>
    </source>
</evidence>
<evidence type="ECO:0000256" key="9">
    <source>
        <dbReference type="ARBA" id="ARBA00022722"/>
    </source>
</evidence>
<dbReference type="AlphaFoldDB" id="A0A1F6TPX9"/>
<dbReference type="PROSITE" id="PS50137">
    <property type="entry name" value="DS_RBD"/>
    <property type="match status" value="1"/>
</dbReference>